<geneLocation type="plasmid" evidence="4">
    <name>unnamed2</name>
</geneLocation>
<feature type="transmembrane region" description="Helical" evidence="1">
    <location>
        <begin position="81"/>
        <end position="99"/>
    </location>
</feature>
<protein>
    <submittedName>
        <fullName evidence="4">FecR family protein</fullName>
    </submittedName>
</protein>
<gene>
    <name evidence="4" type="ORF">F7D14_21340</name>
</gene>
<reference evidence="4 5" key="1">
    <citation type="submission" date="2019-09" db="EMBL/GenBank/DDBJ databases">
        <title>Isolation and complete genome sequencing of Methylocystis species.</title>
        <authorList>
            <person name="Rumah B.L."/>
            <person name="Stead C.E."/>
            <person name="Stevens B.C."/>
            <person name="Minton N.P."/>
            <person name="Grosse-Honebrink A."/>
            <person name="Zhang Y."/>
        </authorList>
    </citation>
    <scope>NUCLEOTIDE SEQUENCE [LARGE SCALE GENOMIC DNA]</scope>
    <source>
        <strain evidence="4 5">BRCS2</strain>
        <plasmid evidence="4 5">unnamed2</plasmid>
    </source>
</reference>
<dbReference type="EMBL" id="CP044333">
    <property type="protein sequence ID" value="QGN00119.1"/>
    <property type="molecule type" value="Genomic_DNA"/>
</dbReference>
<dbReference type="PANTHER" id="PTHR30273">
    <property type="entry name" value="PERIPLASMIC SIGNAL SENSOR AND SIGMA FACTOR ACTIVATOR FECR-RELATED"/>
    <property type="match status" value="1"/>
</dbReference>
<dbReference type="InterPro" id="IPR006860">
    <property type="entry name" value="FecR"/>
</dbReference>
<dbReference type="InterPro" id="IPR012373">
    <property type="entry name" value="Ferrdict_sens_TM"/>
</dbReference>
<dbReference type="RefSeq" id="WP_016921432.1">
    <property type="nucleotide sequence ID" value="NZ_CP044333.1"/>
</dbReference>
<evidence type="ECO:0000313" key="5">
    <source>
        <dbReference type="Proteomes" id="UP000422569"/>
    </source>
</evidence>
<dbReference type="AlphaFoldDB" id="A0A6B8MC03"/>
<organism evidence="4 5">
    <name type="scientific">Methylocystis parvus</name>
    <dbReference type="NCBI Taxonomy" id="134"/>
    <lineage>
        <taxon>Bacteria</taxon>
        <taxon>Pseudomonadati</taxon>
        <taxon>Pseudomonadota</taxon>
        <taxon>Alphaproteobacteria</taxon>
        <taxon>Hyphomicrobiales</taxon>
        <taxon>Methylocystaceae</taxon>
        <taxon>Methylocystis</taxon>
    </lineage>
</organism>
<name>A0A6B8MC03_9HYPH</name>
<proteinExistence type="predicted"/>
<dbReference type="Proteomes" id="UP000422569">
    <property type="component" value="Plasmid unnamed2"/>
</dbReference>
<evidence type="ECO:0000256" key="1">
    <source>
        <dbReference type="SAM" id="Phobius"/>
    </source>
</evidence>
<feature type="domain" description="FecR N-terminal" evidence="3">
    <location>
        <begin position="17"/>
        <end position="55"/>
    </location>
</feature>
<dbReference type="KEGG" id="mpar:F7D14_21340"/>
<dbReference type="PANTHER" id="PTHR30273:SF2">
    <property type="entry name" value="PROTEIN FECR"/>
    <property type="match status" value="1"/>
</dbReference>
<evidence type="ECO:0000313" key="4">
    <source>
        <dbReference type="EMBL" id="QGN00119.1"/>
    </source>
</evidence>
<keyword evidence="1" id="KW-1133">Transmembrane helix</keyword>
<keyword evidence="5" id="KW-1185">Reference proteome</keyword>
<dbReference type="Gene3D" id="3.55.50.30">
    <property type="match status" value="1"/>
</dbReference>
<dbReference type="PIRSF" id="PIRSF018266">
    <property type="entry name" value="FecR"/>
    <property type="match status" value="1"/>
</dbReference>
<keyword evidence="1" id="KW-0472">Membrane</keyword>
<evidence type="ECO:0000259" key="3">
    <source>
        <dbReference type="Pfam" id="PF16220"/>
    </source>
</evidence>
<keyword evidence="1" id="KW-0812">Transmembrane</keyword>
<sequence length="314" mass="34462">MNDEHDRSKGDDIHDVATEWWVKRDAGAMPRSDRRAFEKWLAEKPEHREAFEEIELLCSQVRAIRPERAHVGAFASRQRRIASVASAALVALFVLMLSWNELSLLLRADFRTVAGETRTITLDDGSRVHLGGKSAIAVNYRGAERKVTLIEGEGWFEAEPNAARPFVVAAASGSVTALGTTFDIALIGDIARVTVAKHRVTISSQGGAKVVSEGQQSIFGPETSISSPTIVDVNDETAWRRGKLIFRNRPLGEVVATLARYHQGYLLTPSAAVRELRVSGVFDADDPLGALKVIEESLDIKAIRLTNYLVILHG</sequence>
<evidence type="ECO:0000259" key="2">
    <source>
        <dbReference type="Pfam" id="PF04773"/>
    </source>
</evidence>
<dbReference type="Pfam" id="PF04773">
    <property type="entry name" value="FecR"/>
    <property type="match status" value="1"/>
</dbReference>
<dbReference type="Pfam" id="PF16220">
    <property type="entry name" value="DUF4880"/>
    <property type="match status" value="1"/>
</dbReference>
<dbReference type="Gene3D" id="2.60.120.1440">
    <property type="match status" value="1"/>
</dbReference>
<accession>A0A6B8MC03</accession>
<dbReference type="InterPro" id="IPR032623">
    <property type="entry name" value="FecR_N"/>
</dbReference>
<keyword evidence="4" id="KW-0614">Plasmid</keyword>
<feature type="domain" description="FecR protein" evidence="2">
    <location>
        <begin position="109"/>
        <end position="200"/>
    </location>
</feature>
<dbReference type="GO" id="GO:0016989">
    <property type="term" value="F:sigma factor antagonist activity"/>
    <property type="evidence" value="ECO:0007669"/>
    <property type="project" value="TreeGrafter"/>
</dbReference>